<evidence type="ECO:0000313" key="9">
    <source>
        <dbReference type="EMBL" id="KAJ7308022.1"/>
    </source>
</evidence>
<dbReference type="GO" id="GO:0016757">
    <property type="term" value="F:glycosyltransferase activity"/>
    <property type="evidence" value="ECO:0007669"/>
    <property type="project" value="UniProtKB-UniRule"/>
</dbReference>
<evidence type="ECO:0000256" key="2">
    <source>
        <dbReference type="ARBA" id="ARBA00007647"/>
    </source>
</evidence>
<proteinExistence type="inferred from homology"/>
<evidence type="ECO:0000256" key="7">
    <source>
        <dbReference type="ARBA" id="ARBA00023136"/>
    </source>
</evidence>
<comment type="caution">
    <text evidence="9">The sequence shown here is derived from an EMBL/GenBank/DDBJ whole genome shotgun (WGS) entry which is preliminary data.</text>
</comment>
<gene>
    <name evidence="9" type="ORF">JRQ81_008522</name>
</gene>
<evidence type="ECO:0000256" key="5">
    <source>
        <dbReference type="ARBA" id="ARBA00022692"/>
    </source>
</evidence>
<comment type="similarity">
    <text evidence="2 8">Belongs to the glycosyltransferase 92 family.</text>
</comment>
<name>A0A9Q0XAT7_9SAUR</name>
<dbReference type="GO" id="GO:0016020">
    <property type="term" value="C:membrane"/>
    <property type="evidence" value="ECO:0007669"/>
    <property type="project" value="UniProtKB-SubCell"/>
</dbReference>
<keyword evidence="7 8" id="KW-0472">Membrane</keyword>
<keyword evidence="10" id="KW-1185">Reference proteome</keyword>
<keyword evidence="6 8" id="KW-1133">Transmembrane helix</keyword>
<accession>A0A9Q0XAT7</accession>
<protein>
    <recommendedName>
        <fullName evidence="8">Glycosyltransferase family 92 protein</fullName>
        <ecNumber evidence="8">2.4.1.-</ecNumber>
    </recommendedName>
</protein>
<dbReference type="PANTHER" id="PTHR21461:SF69">
    <property type="entry name" value="GLYCOSYLTRANSFERASE FAMILY 92 PROTEIN"/>
    <property type="match status" value="1"/>
</dbReference>
<comment type="subcellular location">
    <subcellularLocation>
        <location evidence="1">Membrane</location>
        <topology evidence="1">Single-pass membrane protein</topology>
    </subcellularLocation>
</comment>
<dbReference type="AlphaFoldDB" id="A0A9Q0XAT7"/>
<reference evidence="9" key="1">
    <citation type="journal article" date="2023" name="DNA Res.">
        <title>Chromosome-level genome assembly of Phrynocephalus forsythii using third-generation DNA sequencing and Hi-C analysis.</title>
        <authorList>
            <person name="Qi Y."/>
            <person name="Zhao W."/>
            <person name="Zhao Y."/>
            <person name="Niu C."/>
            <person name="Cao S."/>
            <person name="Zhang Y."/>
        </authorList>
    </citation>
    <scope>NUCLEOTIDE SEQUENCE</scope>
    <source>
        <tissue evidence="9">Muscle</tissue>
    </source>
</reference>
<keyword evidence="3 8" id="KW-0328">Glycosyltransferase</keyword>
<evidence type="ECO:0000256" key="8">
    <source>
        <dbReference type="RuleBase" id="RU366017"/>
    </source>
</evidence>
<evidence type="ECO:0000256" key="1">
    <source>
        <dbReference type="ARBA" id="ARBA00004167"/>
    </source>
</evidence>
<evidence type="ECO:0000256" key="6">
    <source>
        <dbReference type="ARBA" id="ARBA00022989"/>
    </source>
</evidence>
<keyword evidence="5 8" id="KW-0812">Transmembrane</keyword>
<dbReference type="GO" id="GO:0005737">
    <property type="term" value="C:cytoplasm"/>
    <property type="evidence" value="ECO:0007669"/>
    <property type="project" value="TreeGrafter"/>
</dbReference>
<dbReference type="EMBL" id="JAPFRF010000018">
    <property type="protein sequence ID" value="KAJ7308022.1"/>
    <property type="molecule type" value="Genomic_DNA"/>
</dbReference>
<evidence type="ECO:0000313" key="10">
    <source>
        <dbReference type="Proteomes" id="UP001142489"/>
    </source>
</evidence>
<sequence>MYGGQKRMHENVGNNPLFGCKNRSRTMPRCRKRNVFVISPFLLVLFVLCFELYYWTMQPSTQAKWPTDPCPHKVVNDTITALKYSKTFIISSYQDNREQNLTRVVAIVDYKNVQDLYCWFCCSRSRRIAIIRAVIDIHTERFGLPFGSADIVCMEPQYCSPKYVSVHSSSKGTIEELPQFEIKNRVASTSFSAEFTVCLSVTFGNHSNVLQFIQSMEMYKILGAQKVVIYVTDYSQPMEPFLKLYAAEGTAEIIPWPIVSYINFSSFWSSSQDWLYGKSAVLNDCIYRNMYRSRYVVLNDIDEIILPIKHLNWKTMMKSLEDQNPETGIYFFESHFFPHSVFASVDGFSSALWKTLPGVNILQHIYRVPNRMWLNNPRKMIVNPRKVVQTSIHSVLKGYGRTMEVPKDVAILYACKAHNRRETPDGYLIRDPAIWRFNASLISSVNDMLSKKFFYKHFKSPWNALVKNIASIFK</sequence>
<dbReference type="InterPro" id="IPR008166">
    <property type="entry name" value="Glyco_transf_92"/>
</dbReference>
<dbReference type="EC" id="2.4.1.-" evidence="8"/>
<organism evidence="9 10">
    <name type="scientific">Phrynocephalus forsythii</name>
    <dbReference type="NCBI Taxonomy" id="171643"/>
    <lineage>
        <taxon>Eukaryota</taxon>
        <taxon>Metazoa</taxon>
        <taxon>Chordata</taxon>
        <taxon>Craniata</taxon>
        <taxon>Vertebrata</taxon>
        <taxon>Euteleostomi</taxon>
        <taxon>Lepidosauria</taxon>
        <taxon>Squamata</taxon>
        <taxon>Bifurcata</taxon>
        <taxon>Unidentata</taxon>
        <taxon>Episquamata</taxon>
        <taxon>Toxicofera</taxon>
        <taxon>Iguania</taxon>
        <taxon>Acrodonta</taxon>
        <taxon>Agamidae</taxon>
        <taxon>Agaminae</taxon>
        <taxon>Phrynocephalus</taxon>
    </lineage>
</organism>
<feature type="transmembrane region" description="Helical" evidence="8">
    <location>
        <begin position="35"/>
        <end position="55"/>
    </location>
</feature>
<dbReference type="Pfam" id="PF01697">
    <property type="entry name" value="Glyco_transf_92"/>
    <property type="match status" value="1"/>
</dbReference>
<evidence type="ECO:0000256" key="4">
    <source>
        <dbReference type="ARBA" id="ARBA00022679"/>
    </source>
</evidence>
<dbReference type="OrthoDB" id="2526284at2759"/>
<evidence type="ECO:0000256" key="3">
    <source>
        <dbReference type="ARBA" id="ARBA00022676"/>
    </source>
</evidence>
<dbReference type="PANTHER" id="PTHR21461">
    <property type="entry name" value="GLYCOSYLTRANSFERASE FAMILY 92 PROTEIN"/>
    <property type="match status" value="1"/>
</dbReference>
<keyword evidence="4 8" id="KW-0808">Transferase</keyword>
<dbReference type="Proteomes" id="UP001142489">
    <property type="component" value="Unassembled WGS sequence"/>
</dbReference>